<accession>A0A8J2WTM7</accession>
<feature type="domain" description="SET" evidence="1">
    <location>
        <begin position="48"/>
        <end position="260"/>
    </location>
</feature>
<evidence type="ECO:0000313" key="2">
    <source>
        <dbReference type="EMBL" id="CAH0364960.1"/>
    </source>
</evidence>
<dbReference type="PANTHER" id="PTHR12197:SF251">
    <property type="entry name" value="EG:BACR7C10.4 PROTEIN"/>
    <property type="match status" value="1"/>
</dbReference>
<reference evidence="2" key="1">
    <citation type="submission" date="2021-11" db="EMBL/GenBank/DDBJ databases">
        <authorList>
            <consortium name="Genoscope - CEA"/>
            <person name="William W."/>
        </authorList>
    </citation>
    <scope>NUCLEOTIDE SEQUENCE</scope>
</reference>
<organism evidence="2 3">
    <name type="scientific">Pelagomonas calceolata</name>
    <dbReference type="NCBI Taxonomy" id="35677"/>
    <lineage>
        <taxon>Eukaryota</taxon>
        <taxon>Sar</taxon>
        <taxon>Stramenopiles</taxon>
        <taxon>Ochrophyta</taxon>
        <taxon>Pelagophyceae</taxon>
        <taxon>Pelagomonadales</taxon>
        <taxon>Pelagomonadaceae</taxon>
        <taxon>Pelagomonas</taxon>
    </lineage>
</organism>
<name>A0A8J2WTM7_9STRA</name>
<dbReference type="PANTHER" id="PTHR12197">
    <property type="entry name" value="HISTONE-LYSINE N-METHYLTRANSFERASE SMYD"/>
    <property type="match status" value="1"/>
</dbReference>
<proteinExistence type="predicted"/>
<dbReference type="OrthoDB" id="1028014at2759"/>
<dbReference type="Pfam" id="PF00856">
    <property type="entry name" value="SET"/>
    <property type="match status" value="1"/>
</dbReference>
<dbReference type="InterPro" id="IPR001214">
    <property type="entry name" value="SET_dom"/>
</dbReference>
<dbReference type="GO" id="GO:0005634">
    <property type="term" value="C:nucleus"/>
    <property type="evidence" value="ECO:0007669"/>
    <property type="project" value="TreeGrafter"/>
</dbReference>
<dbReference type="PROSITE" id="PS50280">
    <property type="entry name" value="SET"/>
    <property type="match status" value="1"/>
</dbReference>
<dbReference type="Proteomes" id="UP000789595">
    <property type="component" value="Unassembled WGS sequence"/>
</dbReference>
<comment type="caution">
    <text evidence="2">The sequence shown here is derived from an EMBL/GenBank/DDBJ whole genome shotgun (WGS) entry which is preliminary data.</text>
</comment>
<sequence>MGRVARRRSAKRRRMRPYTTIDGLLRAARRHALQSTAAPSLPLPFRTPQLRPARNAVRVVRHLSGLGAVAAKDLPAGTTLVCEKALAMVLDAQVDSITEDDTDTNPNKVHYIPSGGDNADSALLILRIASRINEEPSFVEELSMLFPRTDDDLSKLRPWSCAPHLRSLVDAALSTLDDSLAKRLPHIVRYNAVSCETGGELYSHATSSEALLSGIALFRDSSVFNHSNEPNVARWHCGDVVCFRTNRAVAAGEALTVSYVASPLLPDPAAARGALAHFDFVADGEEASPAVDAEAQAQLMMLSPSERLATIAQAEAAASLFADRLELTIQKAAALQASGDAGAAAEAWLTAVLAASEWLPPNDEQVAAIGVQCAKALAHADGLEAARAVLKAAYASHSISFGPGVRLFARRYEADLLLPPEAPEELLITLVT</sequence>
<dbReference type="SUPFAM" id="SSF82199">
    <property type="entry name" value="SET domain"/>
    <property type="match status" value="1"/>
</dbReference>
<protein>
    <recommendedName>
        <fullName evidence="1">SET domain-containing protein</fullName>
    </recommendedName>
</protein>
<keyword evidence="3" id="KW-1185">Reference proteome</keyword>
<evidence type="ECO:0000259" key="1">
    <source>
        <dbReference type="PROSITE" id="PS50280"/>
    </source>
</evidence>
<dbReference type="InterPro" id="IPR050869">
    <property type="entry name" value="H3K4_H4K5_MeTrfase"/>
</dbReference>
<evidence type="ECO:0000313" key="3">
    <source>
        <dbReference type="Proteomes" id="UP000789595"/>
    </source>
</evidence>
<dbReference type="InterPro" id="IPR046341">
    <property type="entry name" value="SET_dom_sf"/>
</dbReference>
<dbReference type="EMBL" id="CAKKNE010000001">
    <property type="protein sequence ID" value="CAH0364960.1"/>
    <property type="molecule type" value="Genomic_DNA"/>
</dbReference>
<gene>
    <name evidence="2" type="ORF">PECAL_1P13570</name>
</gene>
<dbReference type="AlphaFoldDB" id="A0A8J2WTM7"/>
<dbReference type="Gene3D" id="2.170.270.10">
    <property type="entry name" value="SET domain"/>
    <property type="match status" value="1"/>
</dbReference>